<dbReference type="CDD" id="cd01948">
    <property type="entry name" value="EAL"/>
    <property type="match status" value="1"/>
</dbReference>
<dbReference type="GO" id="GO:0071111">
    <property type="term" value="F:cyclic-guanylate-specific phosphodiesterase activity"/>
    <property type="evidence" value="ECO:0007669"/>
    <property type="project" value="InterPro"/>
</dbReference>
<dbReference type="SUPFAM" id="SSF141868">
    <property type="entry name" value="EAL domain-like"/>
    <property type="match status" value="1"/>
</dbReference>
<dbReference type="InterPro" id="IPR000160">
    <property type="entry name" value="GGDEF_dom"/>
</dbReference>
<feature type="domain" description="GGDEF" evidence="3">
    <location>
        <begin position="153"/>
        <end position="287"/>
    </location>
</feature>
<dbReference type="Gene3D" id="3.30.70.270">
    <property type="match status" value="1"/>
</dbReference>
<feature type="transmembrane region" description="Helical" evidence="1">
    <location>
        <begin position="89"/>
        <end position="110"/>
    </location>
</feature>
<evidence type="ECO:0000259" key="3">
    <source>
        <dbReference type="PROSITE" id="PS50887"/>
    </source>
</evidence>
<keyword evidence="1" id="KW-0812">Transmembrane</keyword>
<dbReference type="PANTHER" id="PTHR33121:SF79">
    <property type="entry name" value="CYCLIC DI-GMP PHOSPHODIESTERASE PDED-RELATED"/>
    <property type="match status" value="1"/>
</dbReference>
<dbReference type="InterPro" id="IPR029787">
    <property type="entry name" value="Nucleotide_cyclase"/>
</dbReference>
<gene>
    <name evidence="4" type="ORF">DEM34_12075</name>
</gene>
<keyword evidence="1" id="KW-1133">Transmembrane helix</keyword>
<proteinExistence type="predicted"/>
<keyword evidence="1" id="KW-0472">Membrane</keyword>
<dbReference type="Pfam" id="PF00563">
    <property type="entry name" value="EAL"/>
    <property type="match status" value="1"/>
</dbReference>
<dbReference type="Gene3D" id="3.20.20.450">
    <property type="entry name" value="EAL domain"/>
    <property type="match status" value="1"/>
</dbReference>
<dbReference type="InterPro" id="IPR035919">
    <property type="entry name" value="EAL_sf"/>
</dbReference>
<comment type="caution">
    <text evidence="4">The sequence shown here is derived from an EMBL/GenBank/DDBJ whole genome shotgun (WGS) entry which is preliminary data.</text>
</comment>
<feature type="transmembrane region" description="Helical" evidence="1">
    <location>
        <begin position="48"/>
        <end position="68"/>
    </location>
</feature>
<evidence type="ECO:0000259" key="2">
    <source>
        <dbReference type="PROSITE" id="PS50883"/>
    </source>
</evidence>
<dbReference type="SMART" id="SM00052">
    <property type="entry name" value="EAL"/>
    <property type="match status" value="1"/>
</dbReference>
<organism evidence="4 5">
    <name type="scientific">Sediminicurvatus halobius</name>
    <dbReference type="NCBI Taxonomy" id="2182432"/>
    <lineage>
        <taxon>Bacteria</taxon>
        <taxon>Pseudomonadati</taxon>
        <taxon>Pseudomonadota</taxon>
        <taxon>Gammaproteobacteria</taxon>
        <taxon>Chromatiales</taxon>
        <taxon>Ectothiorhodospiraceae</taxon>
        <taxon>Sediminicurvatus</taxon>
    </lineage>
</organism>
<name>A0A2U2N0B3_9GAMM</name>
<dbReference type="InterPro" id="IPR043128">
    <property type="entry name" value="Rev_trsase/Diguanyl_cyclase"/>
</dbReference>
<dbReference type="CDD" id="cd01949">
    <property type="entry name" value="GGDEF"/>
    <property type="match status" value="1"/>
</dbReference>
<keyword evidence="5" id="KW-1185">Reference proteome</keyword>
<dbReference type="NCBIfam" id="TIGR00254">
    <property type="entry name" value="GGDEF"/>
    <property type="match status" value="1"/>
</dbReference>
<dbReference type="Proteomes" id="UP000245474">
    <property type="component" value="Unassembled WGS sequence"/>
</dbReference>
<evidence type="ECO:0000313" key="4">
    <source>
        <dbReference type="EMBL" id="PWG62512.1"/>
    </source>
</evidence>
<reference evidence="4 5" key="1">
    <citation type="submission" date="2018-05" db="EMBL/GenBank/DDBJ databases">
        <title>Spiribacter halobius sp. nov., a moderately halophilic bacterium isolated from marine solar saltern.</title>
        <authorList>
            <person name="Zheng W.-S."/>
            <person name="Lu D.-C."/>
            <person name="Du Z.-J."/>
        </authorList>
    </citation>
    <scope>NUCLEOTIDE SEQUENCE [LARGE SCALE GENOMIC DNA]</scope>
    <source>
        <strain evidence="4 5">E85</strain>
    </source>
</reference>
<dbReference type="PANTHER" id="PTHR33121">
    <property type="entry name" value="CYCLIC DI-GMP PHOSPHODIESTERASE PDEF"/>
    <property type="match status" value="1"/>
</dbReference>
<accession>A0A2U2N0B3</accession>
<protein>
    <submittedName>
        <fullName evidence="4">GGDEF domain-containing protein</fullName>
    </submittedName>
</protein>
<dbReference type="SUPFAM" id="SSF55073">
    <property type="entry name" value="Nucleotide cyclase"/>
    <property type="match status" value="1"/>
</dbReference>
<dbReference type="InterPro" id="IPR001633">
    <property type="entry name" value="EAL_dom"/>
</dbReference>
<dbReference type="Pfam" id="PF00990">
    <property type="entry name" value="GGDEF"/>
    <property type="match status" value="1"/>
</dbReference>
<evidence type="ECO:0000313" key="5">
    <source>
        <dbReference type="Proteomes" id="UP000245474"/>
    </source>
</evidence>
<dbReference type="PROSITE" id="PS50883">
    <property type="entry name" value="EAL"/>
    <property type="match status" value="1"/>
</dbReference>
<sequence length="571" mass="60950">MPTARWPAAACAAGNRAAIFRRGLRCRTAATEGDMLPRLRLIKPPNPLGFALTVSVVYAAVSLAWILLSDDFIAAVARDPQQLTLLSKIKGVLFVLAMTIGLGVLVYRLACRRAQLANALLAVREDGVTGLPNRRVLEEALADRCTQTHGSADEFGLILLDVANLTRVNTGLGRSAGDRFLRAVGERLHGLVEATELVARLEGDIFAVLLRQAPTEGRVRGLADAVAAALATPVEIDGVALGVDAHIGLARAPADGNTPAQLLDAAMHGLQAGKRTGRRNTVTTVSAYGGNAREPLEREGALRKAVRQGALEAWLQPVVSLASGQVTGAEALVRWPRTDGGITPPGEFIPLAEATGLIGDITAFMLERVTDWGARWHRRRHAPITLGVNLSGLDLQGDGVVPLVRRLLAEHRLPGQFLMLEITESRFMQDPHGARDMLEELRALGVRIAIDDFGTGYSSLSYLHRLPLDCLKIDRSFVHQASRVSGRRTLFGAIASLGRGLGLTTVAEGVENLADARLARDLGCDALQGYLVSPPLPAATFAERYLGDTPVAVPAITALGHTPARVAGRHR</sequence>
<dbReference type="SMART" id="SM00267">
    <property type="entry name" value="GGDEF"/>
    <property type="match status" value="1"/>
</dbReference>
<dbReference type="PROSITE" id="PS50887">
    <property type="entry name" value="GGDEF"/>
    <property type="match status" value="1"/>
</dbReference>
<dbReference type="AlphaFoldDB" id="A0A2U2N0B3"/>
<dbReference type="InterPro" id="IPR050706">
    <property type="entry name" value="Cyclic-di-GMP_PDE-like"/>
</dbReference>
<dbReference type="EMBL" id="QFFI01000018">
    <property type="protein sequence ID" value="PWG62512.1"/>
    <property type="molecule type" value="Genomic_DNA"/>
</dbReference>
<evidence type="ECO:0000256" key="1">
    <source>
        <dbReference type="SAM" id="Phobius"/>
    </source>
</evidence>
<feature type="domain" description="EAL" evidence="2">
    <location>
        <begin position="295"/>
        <end position="549"/>
    </location>
</feature>